<reference evidence="2 3" key="1">
    <citation type="journal article" date="2004" name="Mol. Plant Microbe Interact.">
        <title>The genome sequence of the Gram-positive sugarcane pathogen Leifsonia xyli subsp. xyli.</title>
        <authorList>
            <person name="Monteiro-Vitorello C.B."/>
            <person name="Camargo L.E.A."/>
            <person name="Van Sluys M.A."/>
            <person name="Kitajima J.P."/>
            <person name="Truffi D."/>
            <person name="do Amaral A.M."/>
            <person name="Harakava R."/>
            <person name="de Oliveira J.C.F."/>
            <person name="Wood D."/>
            <person name="de Oliveira M.C."/>
            <person name="Miyaki C.Y."/>
            <person name="Takita M.A."/>
            <person name="da Silva A.C.R."/>
            <person name="Furlan L.R."/>
            <person name="Carraro D.M."/>
            <person name="Camarotte G."/>
            <person name="Almeida N.F. Jr."/>
            <person name="Carrer H."/>
            <person name="Coutinho L.L."/>
            <person name="El-Dorry H.A."/>
            <person name="Ferro M.I.T."/>
            <person name="Gagliardi P.R."/>
            <person name="Giglioti E."/>
            <person name="Goldman M.H.S."/>
            <person name="Goldman G.H."/>
            <person name="Kimura E.T."/>
            <person name="Ferro E.S."/>
            <person name="Kuramae E.E."/>
            <person name="Lemos E.G.M."/>
            <person name="Lemos M.V.F."/>
            <person name="Mauro S.M.Z."/>
            <person name="Machado M.A."/>
            <person name="Marino C.L."/>
            <person name="Menck C.F."/>
            <person name="Nunes L.R."/>
            <person name="Oliveira R.C."/>
            <person name="Pereira G.G."/>
            <person name="Siqueira W."/>
            <person name="de Souza A.A."/>
            <person name="Tsai S.M."/>
            <person name="Zanca A.S."/>
            <person name="Simpson A.J.G."/>
            <person name="Brumbley S.M."/>
            <person name="Setubal J.C."/>
        </authorList>
    </citation>
    <scope>NUCLEOTIDE SEQUENCE [LARGE SCALE GENOMIC DNA]</scope>
    <source>
        <strain evidence="2 3">CTCB07</strain>
    </source>
</reference>
<feature type="compositionally biased region" description="Basic and acidic residues" evidence="1">
    <location>
        <begin position="1"/>
        <end position="10"/>
    </location>
</feature>
<dbReference type="Proteomes" id="UP000001306">
    <property type="component" value="Chromosome"/>
</dbReference>
<proteinExistence type="predicted"/>
<evidence type="ECO:0000256" key="1">
    <source>
        <dbReference type="SAM" id="MobiDB-lite"/>
    </source>
</evidence>
<dbReference type="EMBL" id="AE016822">
    <property type="protein sequence ID" value="AAT88525.1"/>
    <property type="molecule type" value="Genomic_DNA"/>
</dbReference>
<organism evidence="2 3">
    <name type="scientific">Leifsonia xyli subsp. xyli (strain CTCB07)</name>
    <dbReference type="NCBI Taxonomy" id="281090"/>
    <lineage>
        <taxon>Bacteria</taxon>
        <taxon>Bacillati</taxon>
        <taxon>Actinomycetota</taxon>
        <taxon>Actinomycetes</taxon>
        <taxon>Micrococcales</taxon>
        <taxon>Microbacteriaceae</taxon>
        <taxon>Leifsonia</taxon>
    </lineage>
</organism>
<accession>Q6AGH0</accession>
<evidence type="ECO:0000313" key="2">
    <source>
        <dbReference type="EMBL" id="AAT88525.1"/>
    </source>
</evidence>
<name>Q6AGH0_LEIXX</name>
<gene>
    <name evidence="2" type="ordered locus">Lxx05580</name>
</gene>
<keyword evidence="3" id="KW-1185">Reference proteome</keyword>
<protein>
    <submittedName>
        <fullName evidence="2">Uncharacterized protein</fullName>
    </submittedName>
</protein>
<dbReference type="KEGG" id="lxx:Lxx05580"/>
<evidence type="ECO:0000313" key="3">
    <source>
        <dbReference type="Proteomes" id="UP000001306"/>
    </source>
</evidence>
<dbReference type="AlphaFoldDB" id="Q6AGH0"/>
<dbReference type="HOGENOM" id="CLU_3374418_0_0_11"/>
<feature type="region of interest" description="Disordered" evidence="1">
    <location>
        <begin position="1"/>
        <end position="24"/>
    </location>
</feature>
<sequence length="34" mass="3700">MLTVPERLRSVGDPWESFGESPGSIGTLLDWVAP</sequence>